<dbReference type="Pfam" id="PF02465">
    <property type="entry name" value="FliD_N"/>
    <property type="match status" value="1"/>
</dbReference>
<keyword evidence="3" id="KW-0175">Coiled coil</keyword>
<evidence type="ECO:0000313" key="8">
    <source>
        <dbReference type="EMBL" id="BDI31133.1"/>
    </source>
</evidence>
<reference evidence="8 9" key="1">
    <citation type="journal article" date="2019" name="Int. J. Syst. Evol. Microbiol.">
        <title>Capsulimonas corticalis gen. nov., sp. nov., an aerobic capsulated bacterium, of a novel bacterial order, Capsulimonadales ord. nov., of the class Armatimonadia of the phylum Armatimonadetes.</title>
        <authorList>
            <person name="Li J."/>
            <person name="Kudo C."/>
            <person name="Tonouchi A."/>
        </authorList>
    </citation>
    <scope>NUCLEOTIDE SEQUENCE [LARGE SCALE GENOMIC DNA]</scope>
    <source>
        <strain evidence="8 9">AX-7</strain>
    </source>
</reference>
<evidence type="ECO:0000256" key="3">
    <source>
        <dbReference type="ARBA" id="ARBA00023054"/>
    </source>
</evidence>
<gene>
    <name evidence="8" type="ORF">CCAX7_31840</name>
</gene>
<dbReference type="InterPro" id="IPR040026">
    <property type="entry name" value="FliD"/>
</dbReference>
<comment type="subcellular location">
    <subcellularLocation>
        <location evidence="5">Secreted</location>
    </subcellularLocation>
    <subcellularLocation>
        <location evidence="5">Bacterial flagellum</location>
    </subcellularLocation>
</comment>
<evidence type="ECO:0000256" key="1">
    <source>
        <dbReference type="ARBA" id="ARBA00009764"/>
    </source>
</evidence>
<dbReference type="PANTHER" id="PTHR30288:SF0">
    <property type="entry name" value="FLAGELLAR HOOK-ASSOCIATED PROTEIN 2"/>
    <property type="match status" value="1"/>
</dbReference>
<comment type="subunit">
    <text evidence="2 5">Homopentamer.</text>
</comment>
<dbReference type="Pfam" id="PF07195">
    <property type="entry name" value="FliD_C"/>
    <property type="match status" value="1"/>
</dbReference>
<feature type="domain" description="Flagellar hook-associated protein 2 C-terminal" evidence="7">
    <location>
        <begin position="351"/>
        <end position="766"/>
    </location>
</feature>
<feature type="domain" description="Flagellar hook-associated protein 2 N-terminal" evidence="6">
    <location>
        <begin position="17"/>
        <end position="112"/>
    </location>
</feature>
<dbReference type="GO" id="GO:0009421">
    <property type="term" value="C:bacterial-type flagellum filament cap"/>
    <property type="evidence" value="ECO:0007669"/>
    <property type="project" value="InterPro"/>
</dbReference>
<keyword evidence="9" id="KW-1185">Reference proteome</keyword>
<dbReference type="GO" id="GO:0071973">
    <property type="term" value="P:bacterial-type flagellum-dependent cell motility"/>
    <property type="evidence" value="ECO:0007669"/>
    <property type="project" value="TreeGrafter"/>
</dbReference>
<sequence length="789" mass="78708">MATTTSAAPITISGLSSGIDTASIISKMVTAAQKPIQLLVAKDDGYTAAITQWQSVNTQLSALQASAIALGQKSTYSATASTSSDTTVATISSYSTTPVGDHKLSVTQLAQSESLVSNSNSTSSAALGVSGSFTLNGKSISINSQSSLNDVATRINAAKAGVTATIVTVGANDYRMTLTSNATGTANTISASDTGAGTVLSSLGLVSGAAATRQPITYTQSGTSYSGAASMALSGATGIVGTLMGATAGTAAAGTVHIAGASNGADIAIDLNTDSLTDVANKINAAGITGVKAQIVGIPDANGTVTQYSKQQLQIVGAGASPTFTDSNNVLANLGVVQQDVAAPANKIADAKDAKFSLDGLSLTRSSNTVTDAIQGASIKLLSGTSATPGNSTLSVTQDTATIVSSVNSFVTAYNAIQDYVSAQNAFTPPTSATGTTAATAPLFGDSTLTSIQRQLASTLNITSGKSTLSSIGITMGTDGKLSLNSGTLTTALQADPSQVAGFFGLAGNTDNSNVQFVIGGAKTTTSSGAGFAVNVTQPATQSTAIGSTVQTGVSTTAETLTFSGAAFTNSVKLTIPIGSSAQDTVNLINGNSNLNSTINASIDPATNKLKITSLHYGVTSAFSVASNQPPSATDTGFGAVPTMTTGQDVHGTINGEPATGSGQILTGNTGNAHTDGLELIVSATTSGTFGHVSTAHGIADSLNTMITQMLDPENGAVTNATKTLTNESTDVEKQITDANDAMTAYQAQLTQEFSDMETRMSSLQSEGTAFAAQVANLPTYSSSSSKSG</sequence>
<proteinExistence type="inferred from homology"/>
<evidence type="ECO:0000259" key="6">
    <source>
        <dbReference type="Pfam" id="PF02465"/>
    </source>
</evidence>
<evidence type="ECO:0000256" key="5">
    <source>
        <dbReference type="RuleBase" id="RU362066"/>
    </source>
</evidence>
<keyword evidence="5" id="KW-0964">Secreted</keyword>
<comment type="function">
    <text evidence="5">Required for morphogenesis and for the elongation of the flagellar filament by facilitating polymerization of the flagellin monomers at the tip of growing filament. Forms a capping structure, which prevents flagellin subunits (transported through the central channel of the flagellum) from leaking out without polymerization at the distal end.</text>
</comment>
<dbReference type="GO" id="GO:0009424">
    <property type="term" value="C:bacterial-type flagellum hook"/>
    <property type="evidence" value="ECO:0007669"/>
    <property type="project" value="UniProtKB-UniRule"/>
</dbReference>
<evidence type="ECO:0000259" key="7">
    <source>
        <dbReference type="Pfam" id="PF07195"/>
    </source>
</evidence>
<comment type="similarity">
    <text evidence="1 5">Belongs to the FliD family.</text>
</comment>
<evidence type="ECO:0000256" key="2">
    <source>
        <dbReference type="ARBA" id="ARBA00011255"/>
    </source>
</evidence>
<dbReference type="InterPro" id="IPR010810">
    <property type="entry name" value="Flagellin_hook_IN_motif"/>
</dbReference>
<evidence type="ECO:0000256" key="4">
    <source>
        <dbReference type="ARBA" id="ARBA00023143"/>
    </source>
</evidence>
<dbReference type="RefSeq" id="WP_119320300.1">
    <property type="nucleotide sequence ID" value="NZ_AP025739.1"/>
</dbReference>
<dbReference type="GO" id="GO:0005576">
    <property type="term" value="C:extracellular region"/>
    <property type="evidence" value="ECO:0007669"/>
    <property type="project" value="UniProtKB-SubCell"/>
</dbReference>
<name>A0A402CSD0_9BACT</name>
<keyword evidence="4 5" id="KW-0975">Bacterial flagellum</keyword>
<dbReference type="EMBL" id="AP025739">
    <property type="protein sequence ID" value="BDI31133.1"/>
    <property type="molecule type" value="Genomic_DNA"/>
</dbReference>
<dbReference type="InterPro" id="IPR010809">
    <property type="entry name" value="FliD_C"/>
</dbReference>
<dbReference type="Proteomes" id="UP000287394">
    <property type="component" value="Chromosome"/>
</dbReference>
<protein>
    <recommendedName>
        <fullName evidence="5">Flagellar hook-associated protein 2</fullName>
        <shortName evidence="5">HAP2</shortName>
    </recommendedName>
    <alternativeName>
        <fullName evidence="5">Flagellar cap protein</fullName>
    </alternativeName>
</protein>
<dbReference type="OrthoDB" id="9810816at2"/>
<dbReference type="GO" id="GO:0007155">
    <property type="term" value="P:cell adhesion"/>
    <property type="evidence" value="ECO:0007669"/>
    <property type="project" value="InterPro"/>
</dbReference>
<dbReference type="PANTHER" id="PTHR30288">
    <property type="entry name" value="FLAGELLAR CAP/ASSEMBLY PROTEIN FLID"/>
    <property type="match status" value="1"/>
</dbReference>
<accession>A0A402CSD0</accession>
<evidence type="ECO:0000313" key="9">
    <source>
        <dbReference type="Proteomes" id="UP000287394"/>
    </source>
</evidence>
<dbReference type="KEGG" id="ccot:CCAX7_31840"/>
<dbReference type="InterPro" id="IPR003481">
    <property type="entry name" value="FliD_N"/>
</dbReference>
<dbReference type="Pfam" id="PF07196">
    <property type="entry name" value="Flagellin_IN"/>
    <property type="match status" value="1"/>
</dbReference>
<organism evidence="8 9">
    <name type="scientific">Capsulimonas corticalis</name>
    <dbReference type="NCBI Taxonomy" id="2219043"/>
    <lineage>
        <taxon>Bacteria</taxon>
        <taxon>Bacillati</taxon>
        <taxon>Armatimonadota</taxon>
        <taxon>Armatimonadia</taxon>
        <taxon>Capsulimonadales</taxon>
        <taxon>Capsulimonadaceae</taxon>
        <taxon>Capsulimonas</taxon>
    </lineage>
</organism>
<dbReference type="AlphaFoldDB" id="A0A402CSD0"/>